<proteinExistence type="predicted"/>
<feature type="compositionally biased region" description="Polar residues" evidence="2">
    <location>
        <begin position="485"/>
        <end position="511"/>
    </location>
</feature>
<feature type="coiled-coil region" evidence="1">
    <location>
        <begin position="218"/>
        <end position="326"/>
    </location>
</feature>
<feature type="coiled-coil region" evidence="1">
    <location>
        <begin position="635"/>
        <end position="662"/>
    </location>
</feature>
<dbReference type="EMBL" id="JAKMXF010000066">
    <property type="protein sequence ID" value="KAI6658968.1"/>
    <property type="molecule type" value="Genomic_DNA"/>
</dbReference>
<protein>
    <submittedName>
        <fullName evidence="3">Uncharacterized protein</fullName>
    </submittedName>
</protein>
<keyword evidence="4" id="KW-1185">Reference proteome</keyword>
<feature type="coiled-coil region" evidence="1">
    <location>
        <begin position="124"/>
        <end position="179"/>
    </location>
</feature>
<accession>A0AAV7KCM7</accession>
<evidence type="ECO:0000313" key="4">
    <source>
        <dbReference type="Proteomes" id="UP001165289"/>
    </source>
</evidence>
<dbReference type="Gene3D" id="1.10.287.1490">
    <property type="match status" value="1"/>
</dbReference>
<name>A0AAV7KCM7_9METZ</name>
<feature type="compositionally biased region" description="Low complexity" evidence="2">
    <location>
        <begin position="512"/>
        <end position="521"/>
    </location>
</feature>
<keyword evidence="1" id="KW-0175">Coiled coil</keyword>
<feature type="coiled-coil region" evidence="1">
    <location>
        <begin position="11"/>
        <end position="38"/>
    </location>
</feature>
<feature type="coiled-coil region" evidence="1">
    <location>
        <begin position="355"/>
        <end position="382"/>
    </location>
</feature>
<comment type="caution">
    <text evidence="3">The sequence shown here is derived from an EMBL/GenBank/DDBJ whole genome shotgun (WGS) entry which is preliminary data.</text>
</comment>
<gene>
    <name evidence="3" type="ORF">LOD99_14644</name>
</gene>
<evidence type="ECO:0000313" key="3">
    <source>
        <dbReference type="EMBL" id="KAI6658968.1"/>
    </source>
</evidence>
<feature type="coiled-coil region" evidence="1">
    <location>
        <begin position="531"/>
        <end position="558"/>
    </location>
</feature>
<sequence>MDYSSSTPKKKKRDQNLVRSIEADLDRLRDEVLRTREELEYEKTIRRTAEEQLNQASQHKFSDSQSLEAKLQQMQSQLEDSNMAVAKLSAEKADLMIQLELTGSDLVAAEAKLRKMQKDHSTNLQDKSELLEEINQLVDVMNSEKSKYEQELAELSKLRNDNSNKLRNKNEAVEEYQREIGDRDVILKRLQFESEALKTKLDDSILVSDNQKLKIKELEKIEVEQTSLRDNLSQLRKLNKELVETNNRLLENKNQLFDHTIQAEQQEALILSLKEDKLTAERQTHRLQEQLHSKEMGIEDLESKRLNTMQKEVEQLASSLGELMAANNNQQNVICSLHDSVRKKDTQLSNLKSFKQDCEATIAKLRSESSALQSQLLEVETNDVRVHLQSELASLNKLRSEDEEKMKCIISQNRTIENQKQEVIKSYSKLVEENNKRSLQLSKLKQRAKQQETENTTLKDKLLQSETVMRTQSNDIDNLKEALKIQSNRKTSVTTRPEKSTYSAPSVTGKRSSSSHSIDYSSGDRELLQELQNLRASYHEMQSVCKQLEHQLADERSQKDNMFDSNQLQQIERPANEGVRTEQNMTDTHVWYQDRIYNLENELAIAKCSSENLAKANKFYEINLEDESQKRINQGQEARKLMQESRETIRELRERTSQAEDDQTHSQRVISQLSQRLIKSIQDYKYLQEISMTRCQELALEAKPKM</sequence>
<dbReference type="Proteomes" id="UP001165289">
    <property type="component" value="Unassembled WGS sequence"/>
</dbReference>
<evidence type="ECO:0000256" key="2">
    <source>
        <dbReference type="SAM" id="MobiDB-lite"/>
    </source>
</evidence>
<feature type="region of interest" description="Disordered" evidence="2">
    <location>
        <begin position="479"/>
        <end position="521"/>
    </location>
</feature>
<organism evidence="3 4">
    <name type="scientific">Oopsacas minuta</name>
    <dbReference type="NCBI Taxonomy" id="111878"/>
    <lineage>
        <taxon>Eukaryota</taxon>
        <taxon>Metazoa</taxon>
        <taxon>Porifera</taxon>
        <taxon>Hexactinellida</taxon>
        <taxon>Hexasterophora</taxon>
        <taxon>Lyssacinosida</taxon>
        <taxon>Leucopsacidae</taxon>
        <taxon>Oopsacas</taxon>
    </lineage>
</organism>
<reference evidence="3 4" key="1">
    <citation type="journal article" date="2023" name="BMC Biol.">
        <title>The compact genome of the sponge Oopsacas minuta (Hexactinellida) is lacking key metazoan core genes.</title>
        <authorList>
            <person name="Santini S."/>
            <person name="Schenkelaars Q."/>
            <person name="Jourda C."/>
            <person name="Duchesne M."/>
            <person name="Belahbib H."/>
            <person name="Rocher C."/>
            <person name="Selva M."/>
            <person name="Riesgo A."/>
            <person name="Vervoort M."/>
            <person name="Leys S.P."/>
            <person name="Kodjabachian L."/>
            <person name="Le Bivic A."/>
            <person name="Borchiellini C."/>
            <person name="Claverie J.M."/>
            <person name="Renard E."/>
        </authorList>
    </citation>
    <scope>NUCLEOTIDE SEQUENCE [LARGE SCALE GENOMIC DNA]</scope>
    <source>
        <strain evidence="3">SPO-2</strain>
    </source>
</reference>
<feature type="coiled-coil region" evidence="1">
    <location>
        <begin position="64"/>
        <end position="91"/>
    </location>
</feature>
<evidence type="ECO:0000256" key="1">
    <source>
        <dbReference type="SAM" id="Coils"/>
    </source>
</evidence>
<dbReference type="AlphaFoldDB" id="A0AAV7KCM7"/>